<reference evidence="2" key="1">
    <citation type="submission" date="2022-11" db="EMBL/GenBank/DDBJ databases">
        <authorList>
            <person name="Morgan W.R."/>
            <person name="Tartar A."/>
        </authorList>
    </citation>
    <scope>NUCLEOTIDE SEQUENCE</scope>
    <source>
        <strain evidence="2">ARSEF 373</strain>
    </source>
</reference>
<keyword evidence="3" id="KW-1185">Reference proteome</keyword>
<dbReference type="SUPFAM" id="SSF48371">
    <property type="entry name" value="ARM repeat"/>
    <property type="match status" value="1"/>
</dbReference>
<sequence>MDPKQPKDQQEQDAAEKDQQQHQQAKSPAREGKAVFRTIGLNEEPDEVKYRSIATAAPPALGTMGGLNFGHMHMGPGVGMPAPLTMQAGGKAKSGLGGAKKADAAPSFGVRVDKTNYVGVSPRDLPPPPFRLEMHTHFHVKGEAIQRVCSVVGRKLCELDTDFEFKANKCKWKVEYRRPNGLQRVNLNVVMFKANKEYIVEVQRREGDITALMQLYAELKSFFKRNQLLCDKGQSSAGTKRPAPKSLPKTIMTAEAARDAVTSVKGLLSSKFVDVQMQGVLAAISLSTEEESRSAMAALVPQLVVLGQSKNANVARLVSVALSRLCDHPECRQAFVRSEGWQFIVKCAAGGADVQPEVQRESLHVVECLCPLYHDELAKIEGAAQVLQLVQDWQNIEDPRLKKHACNAHKALQEAGVLA</sequence>
<dbReference type="InterPro" id="IPR011989">
    <property type="entry name" value="ARM-like"/>
</dbReference>
<dbReference type="Proteomes" id="UP001146120">
    <property type="component" value="Unassembled WGS sequence"/>
</dbReference>
<accession>A0AAV2ZDZ4</accession>
<gene>
    <name evidence="2" type="ORF">N0F65_006783</name>
</gene>
<protein>
    <submittedName>
        <fullName evidence="2">Uncharacterized protein</fullName>
    </submittedName>
</protein>
<organism evidence="2 3">
    <name type="scientific">Lagenidium giganteum</name>
    <dbReference type="NCBI Taxonomy" id="4803"/>
    <lineage>
        <taxon>Eukaryota</taxon>
        <taxon>Sar</taxon>
        <taxon>Stramenopiles</taxon>
        <taxon>Oomycota</taxon>
        <taxon>Peronosporomycetes</taxon>
        <taxon>Pythiales</taxon>
        <taxon>Pythiaceae</taxon>
    </lineage>
</organism>
<dbReference type="EMBL" id="DAKRPA010000017">
    <property type="protein sequence ID" value="DBA03604.1"/>
    <property type="molecule type" value="Genomic_DNA"/>
</dbReference>
<dbReference type="Gene3D" id="1.25.10.10">
    <property type="entry name" value="Leucine-rich Repeat Variant"/>
    <property type="match status" value="1"/>
</dbReference>
<dbReference type="AlphaFoldDB" id="A0AAV2ZDZ4"/>
<dbReference type="InterPro" id="IPR016024">
    <property type="entry name" value="ARM-type_fold"/>
</dbReference>
<evidence type="ECO:0000313" key="3">
    <source>
        <dbReference type="Proteomes" id="UP001146120"/>
    </source>
</evidence>
<name>A0AAV2ZDZ4_9STRA</name>
<evidence type="ECO:0000313" key="2">
    <source>
        <dbReference type="EMBL" id="DBA03604.1"/>
    </source>
</evidence>
<feature type="compositionally biased region" description="Basic and acidic residues" evidence="1">
    <location>
        <begin position="1"/>
        <end position="20"/>
    </location>
</feature>
<evidence type="ECO:0000256" key="1">
    <source>
        <dbReference type="SAM" id="MobiDB-lite"/>
    </source>
</evidence>
<comment type="caution">
    <text evidence="2">The sequence shown here is derived from an EMBL/GenBank/DDBJ whole genome shotgun (WGS) entry which is preliminary data.</text>
</comment>
<proteinExistence type="predicted"/>
<feature type="region of interest" description="Disordered" evidence="1">
    <location>
        <begin position="1"/>
        <end position="36"/>
    </location>
</feature>
<reference evidence="2" key="2">
    <citation type="journal article" date="2023" name="Microbiol Resour">
        <title>Decontamination and Annotation of the Draft Genome Sequence of the Oomycete Lagenidium giganteum ARSEF 373.</title>
        <authorList>
            <person name="Morgan W.R."/>
            <person name="Tartar A."/>
        </authorList>
    </citation>
    <scope>NUCLEOTIDE SEQUENCE</scope>
    <source>
        <strain evidence="2">ARSEF 373</strain>
    </source>
</reference>